<proteinExistence type="predicted"/>
<evidence type="ECO:0000313" key="2">
    <source>
        <dbReference type="Proteomes" id="UP000305906"/>
    </source>
</evidence>
<accession>A0A5R9FV90</accession>
<reference evidence="1 2" key="1">
    <citation type="submission" date="2019-05" db="EMBL/GenBank/DDBJ databases">
        <title>Streptomyces sp. NEAU-C151, a novel actinomycete isolated from soil.</title>
        <authorList>
            <person name="Han L."/>
            <person name="Jiang H."/>
        </authorList>
    </citation>
    <scope>NUCLEOTIDE SEQUENCE [LARGE SCALE GENOMIC DNA]</scope>
    <source>
        <strain evidence="1 2">NEAU-C151</strain>
    </source>
</reference>
<dbReference type="AlphaFoldDB" id="A0A5R9FV90"/>
<protein>
    <submittedName>
        <fullName evidence="1">Uncharacterized protein</fullName>
    </submittedName>
</protein>
<organism evidence="1 2">
    <name type="scientific">Streptomyces montanus</name>
    <dbReference type="NCBI Taxonomy" id="2580423"/>
    <lineage>
        <taxon>Bacteria</taxon>
        <taxon>Bacillati</taxon>
        <taxon>Actinomycetota</taxon>
        <taxon>Actinomycetes</taxon>
        <taxon>Kitasatosporales</taxon>
        <taxon>Streptomycetaceae</taxon>
        <taxon>Streptomyces</taxon>
    </lineage>
</organism>
<comment type="caution">
    <text evidence="1">The sequence shown here is derived from an EMBL/GenBank/DDBJ whole genome shotgun (WGS) entry which is preliminary data.</text>
</comment>
<evidence type="ECO:0000313" key="1">
    <source>
        <dbReference type="EMBL" id="TLS45820.1"/>
    </source>
</evidence>
<dbReference type="EMBL" id="VBZC01000012">
    <property type="protein sequence ID" value="TLS45820.1"/>
    <property type="molecule type" value="Genomic_DNA"/>
</dbReference>
<keyword evidence="2" id="KW-1185">Reference proteome</keyword>
<sequence length="181" mass="19604">MPQDGPEQPTRQVYLLFSHEAYYPAAAKEINTSLVAAASLLHPRVRQPDGARIYDRLTRGRRQGEIVPLSTLTHELDGGARWPAVGDWEAVTADLLQLIQDRECDALSLGLPDIARALVCVGPHSEVRAYDPAAGRYKTYGPADRIEVLVAVGKQLACAEAGCALWPGNGLLVPSNPREGK</sequence>
<name>A0A5R9FV90_9ACTN</name>
<dbReference type="Proteomes" id="UP000305906">
    <property type="component" value="Unassembled WGS sequence"/>
</dbReference>
<gene>
    <name evidence="1" type="ORF">FE633_13510</name>
</gene>